<feature type="region of interest" description="Disordered" evidence="1">
    <location>
        <begin position="333"/>
        <end position="356"/>
    </location>
</feature>
<comment type="caution">
    <text evidence="2">The sequence shown here is derived from an EMBL/GenBank/DDBJ whole genome shotgun (WGS) entry which is preliminary data.</text>
</comment>
<name>A0A366SA47_9HYPO</name>
<proteinExistence type="predicted"/>
<dbReference type="AlphaFoldDB" id="A0A366SA47"/>
<dbReference type="EMBL" id="QKXC01000025">
    <property type="protein sequence ID" value="RBR26197.1"/>
    <property type="molecule type" value="Genomic_DNA"/>
</dbReference>
<feature type="compositionally biased region" description="Acidic residues" evidence="1">
    <location>
        <begin position="344"/>
        <end position="356"/>
    </location>
</feature>
<keyword evidence="3" id="KW-1185">Reference proteome</keyword>
<gene>
    <name evidence="2" type="ORF">FIESC28_00980</name>
</gene>
<evidence type="ECO:0000313" key="2">
    <source>
        <dbReference type="EMBL" id="RBR26197.1"/>
    </source>
</evidence>
<reference evidence="2 3" key="1">
    <citation type="submission" date="2018-06" db="EMBL/GenBank/DDBJ databases">
        <title>Fusarium incarnatum-equiseti species complex species 28.</title>
        <authorList>
            <person name="Gardiner D.M."/>
        </authorList>
    </citation>
    <scope>NUCLEOTIDE SEQUENCE [LARGE SCALE GENOMIC DNA]</scope>
    <source>
        <strain evidence="2 3">FIESC_28</strain>
    </source>
</reference>
<accession>A0A366SA47</accession>
<dbReference type="GeneID" id="41990427"/>
<protein>
    <submittedName>
        <fullName evidence="2">Uncharacterized protein</fullName>
    </submittedName>
</protein>
<dbReference type="RefSeq" id="XP_031020788.1">
    <property type="nucleotide sequence ID" value="XM_031155131.1"/>
</dbReference>
<organism evidence="2 3">
    <name type="scientific">Fusarium coffeatum</name>
    <dbReference type="NCBI Taxonomy" id="231269"/>
    <lineage>
        <taxon>Eukaryota</taxon>
        <taxon>Fungi</taxon>
        <taxon>Dikarya</taxon>
        <taxon>Ascomycota</taxon>
        <taxon>Pezizomycotina</taxon>
        <taxon>Sordariomycetes</taxon>
        <taxon>Hypocreomycetidae</taxon>
        <taxon>Hypocreales</taxon>
        <taxon>Nectriaceae</taxon>
        <taxon>Fusarium</taxon>
        <taxon>Fusarium incarnatum-equiseti species complex</taxon>
    </lineage>
</organism>
<dbReference type="OrthoDB" id="4770905at2759"/>
<dbReference type="Proteomes" id="UP000253153">
    <property type="component" value="Unassembled WGS sequence"/>
</dbReference>
<sequence>MHSHPNSLNWNECRDLRGGGPRKYILRPIRIQSRETEWVWIDATIPLRAIYFPVSQRTDQAFDNLCTYVVIDFRHRESAWIMDYAGGFATLYSMTSHAGLGRRDGATWGFHVPDIIAYLSIPHKLRNPDYSLFKSKNRRDDLVVSAASRLSWTSTTRVIHHPDFFREIDLAKVLSATFGVKVGWRPYEPSRFLRDLIIRLVDSALGMVPGVGPLLSIAFGIAVQALEDPHSFSIDNILGLKQTAMDEVTRSSNKHRKYLAPGFMGKGRGRQALVSLSDDERASRQKHGDELNEKLTKELKPQIVIRSLLEQELLLYGADRMNGVVEEEQAELKTIQIEARDDEGKSEEEDENDKDE</sequence>
<evidence type="ECO:0000313" key="3">
    <source>
        <dbReference type="Proteomes" id="UP000253153"/>
    </source>
</evidence>
<evidence type="ECO:0000256" key="1">
    <source>
        <dbReference type="SAM" id="MobiDB-lite"/>
    </source>
</evidence>